<dbReference type="VEuPathDB" id="FungiDB:LCOR_09139.1"/>
<keyword evidence="2" id="KW-0732">Signal</keyword>
<evidence type="ECO:0000313" key="3">
    <source>
        <dbReference type="EMBL" id="CDH58273.1"/>
    </source>
</evidence>
<evidence type="ECO:0008006" key="5">
    <source>
        <dbReference type="Google" id="ProtNLM"/>
    </source>
</evidence>
<reference evidence="3" key="1">
    <citation type="submission" date="2013-08" db="EMBL/GenBank/DDBJ databases">
        <title>Gene expansion shapes genome architecture in the human pathogen Lichtheimia corymbifera: an evolutionary genomics analysis in the ancient terrestrial Mucorales (Mucoromycotina).</title>
        <authorList>
            <person name="Schwartze V.U."/>
            <person name="Winter S."/>
            <person name="Shelest E."/>
            <person name="Marcet-Houben M."/>
            <person name="Horn F."/>
            <person name="Wehner S."/>
            <person name="Hoffmann K."/>
            <person name="Riege K."/>
            <person name="Sammeth M."/>
            <person name="Nowrousian M."/>
            <person name="Valiante V."/>
            <person name="Linde J."/>
            <person name="Jacobsen I.D."/>
            <person name="Marz M."/>
            <person name="Brakhage A.A."/>
            <person name="Gabaldon T."/>
            <person name="Bocker S."/>
            <person name="Voigt K."/>
        </authorList>
    </citation>
    <scope>NUCLEOTIDE SEQUENCE [LARGE SCALE GENOMIC DNA]</scope>
    <source>
        <strain evidence="3">FSU 9682</strain>
    </source>
</reference>
<sequence>MLFKTTHFIAFAAVMATTAFAVPILGLDGNQQEQQGTSEGGQAGGQEGAGGLVSNVQNTLKCTVDCVTSSGQPLNSVECINAGCGGQQQSGGGSSEQQ</sequence>
<accession>A0A068S7B0</accession>
<evidence type="ECO:0000256" key="2">
    <source>
        <dbReference type="SAM" id="SignalP"/>
    </source>
</evidence>
<gene>
    <name evidence="3" type="ORF">LCOR_09139.1</name>
</gene>
<keyword evidence="4" id="KW-1185">Reference proteome</keyword>
<feature type="signal peptide" evidence="2">
    <location>
        <begin position="1"/>
        <end position="21"/>
    </location>
</feature>
<evidence type="ECO:0000256" key="1">
    <source>
        <dbReference type="SAM" id="MobiDB-lite"/>
    </source>
</evidence>
<dbReference type="OrthoDB" id="2289153at2759"/>
<feature type="chain" id="PRO_5001653015" description="Extracellular membrane protein CFEM domain-containing protein" evidence="2">
    <location>
        <begin position="22"/>
        <end position="98"/>
    </location>
</feature>
<protein>
    <recommendedName>
        <fullName evidence="5">Extracellular membrane protein CFEM domain-containing protein</fullName>
    </recommendedName>
</protein>
<feature type="region of interest" description="Disordered" evidence="1">
    <location>
        <begin position="30"/>
        <end position="50"/>
    </location>
</feature>
<proteinExistence type="predicted"/>
<organism evidence="3 4">
    <name type="scientific">Lichtheimia corymbifera JMRC:FSU:9682</name>
    <dbReference type="NCBI Taxonomy" id="1263082"/>
    <lineage>
        <taxon>Eukaryota</taxon>
        <taxon>Fungi</taxon>
        <taxon>Fungi incertae sedis</taxon>
        <taxon>Mucoromycota</taxon>
        <taxon>Mucoromycotina</taxon>
        <taxon>Mucoromycetes</taxon>
        <taxon>Mucorales</taxon>
        <taxon>Lichtheimiaceae</taxon>
        <taxon>Lichtheimia</taxon>
    </lineage>
</organism>
<comment type="caution">
    <text evidence="3">The sequence shown here is derived from an EMBL/GenBank/DDBJ whole genome shotgun (WGS) entry which is preliminary data.</text>
</comment>
<dbReference type="AlphaFoldDB" id="A0A068S7B0"/>
<name>A0A068S7B0_9FUNG</name>
<dbReference type="Proteomes" id="UP000027586">
    <property type="component" value="Unassembled WGS sequence"/>
</dbReference>
<dbReference type="EMBL" id="CBTN010000055">
    <property type="protein sequence ID" value="CDH58273.1"/>
    <property type="molecule type" value="Genomic_DNA"/>
</dbReference>
<feature type="compositionally biased region" description="Gly residues" evidence="1">
    <location>
        <begin position="38"/>
        <end position="50"/>
    </location>
</feature>
<evidence type="ECO:0000313" key="4">
    <source>
        <dbReference type="Proteomes" id="UP000027586"/>
    </source>
</evidence>